<dbReference type="EMBL" id="HBGB01002859">
    <property type="protein sequence ID" value="CAD9046606.1"/>
    <property type="molecule type" value="Transcribed_RNA"/>
</dbReference>
<gene>
    <name evidence="1" type="ORF">VBRA1451_LOCUS1660</name>
</gene>
<organism evidence="1">
    <name type="scientific">Vitrella brassicaformis</name>
    <dbReference type="NCBI Taxonomy" id="1169539"/>
    <lineage>
        <taxon>Eukaryota</taxon>
        <taxon>Sar</taxon>
        <taxon>Alveolata</taxon>
        <taxon>Colpodellida</taxon>
        <taxon>Vitrellaceae</taxon>
        <taxon>Vitrella</taxon>
    </lineage>
</organism>
<dbReference type="AlphaFoldDB" id="A0A7S1JLZ0"/>
<proteinExistence type="predicted"/>
<evidence type="ECO:0000313" key="1">
    <source>
        <dbReference type="EMBL" id="CAD9046606.1"/>
    </source>
</evidence>
<name>A0A7S1JLZ0_9ALVE</name>
<sequence>MSLFRTFMTHTDIHTARQTDRQARPRPACRFSSFVRWLSLSHSLPSFVPSQTSRPFWILWPVQSAVWDPIFVRLVMSMNGWLALCVCRPAVSADKQTGSGCGAAVAYWQEGSVAPTDRSVRWAGDICTYDDPQDGLID</sequence>
<accession>A0A7S1JLZ0</accession>
<protein>
    <submittedName>
        <fullName evidence="1">Uncharacterized protein</fullName>
    </submittedName>
</protein>
<reference evidence="1" key="1">
    <citation type="submission" date="2021-01" db="EMBL/GenBank/DDBJ databases">
        <authorList>
            <person name="Corre E."/>
            <person name="Pelletier E."/>
            <person name="Niang G."/>
            <person name="Scheremetjew M."/>
            <person name="Finn R."/>
            <person name="Kale V."/>
            <person name="Holt S."/>
            <person name="Cochrane G."/>
            <person name="Meng A."/>
            <person name="Brown T."/>
            <person name="Cohen L."/>
        </authorList>
    </citation>
    <scope>NUCLEOTIDE SEQUENCE</scope>
    <source>
        <strain evidence="1">CCMP3346</strain>
    </source>
</reference>